<dbReference type="RefSeq" id="WP_202661335.1">
    <property type="nucleotide sequence ID" value="NZ_JAESVP010000005.1"/>
</dbReference>
<dbReference type="AlphaFoldDB" id="A0A8J7MWB8"/>
<dbReference type="Pfam" id="PF05751">
    <property type="entry name" value="FixH"/>
    <property type="match status" value="1"/>
</dbReference>
<dbReference type="EMBL" id="JAESVP010000005">
    <property type="protein sequence ID" value="MBL4928879.1"/>
    <property type="molecule type" value="Genomic_DNA"/>
</dbReference>
<reference evidence="1" key="1">
    <citation type="submission" date="2021-01" db="EMBL/GenBank/DDBJ databases">
        <title>Genome seq and assembly of Tabrizicola sp. KVB23.</title>
        <authorList>
            <person name="Chhetri G."/>
        </authorList>
    </citation>
    <scope>NUCLEOTIDE SEQUENCE</scope>
    <source>
        <strain evidence="1">KVB23</strain>
    </source>
</reference>
<gene>
    <name evidence="1" type="ORF">JI744_12250</name>
</gene>
<keyword evidence="2" id="KW-1185">Reference proteome</keyword>
<dbReference type="Proteomes" id="UP000619033">
    <property type="component" value="Unassembled WGS sequence"/>
</dbReference>
<protein>
    <submittedName>
        <fullName evidence="1">FixH family protein</fullName>
    </submittedName>
</protein>
<comment type="caution">
    <text evidence="1">The sequence shown here is derived from an EMBL/GenBank/DDBJ whole genome shotgun (WGS) entry which is preliminary data.</text>
</comment>
<proteinExistence type="predicted"/>
<dbReference type="PIRSF" id="PIRSF011386">
    <property type="entry name" value="FixH"/>
    <property type="match status" value="1"/>
</dbReference>
<dbReference type="InterPro" id="IPR008620">
    <property type="entry name" value="FixH"/>
</dbReference>
<evidence type="ECO:0000313" key="1">
    <source>
        <dbReference type="EMBL" id="MBL4928879.1"/>
    </source>
</evidence>
<organism evidence="1 2">
    <name type="scientific">Fuscibacter oryzae</name>
    <dbReference type="NCBI Taxonomy" id="2803939"/>
    <lineage>
        <taxon>Bacteria</taxon>
        <taxon>Pseudomonadati</taxon>
        <taxon>Pseudomonadota</taxon>
        <taxon>Alphaproteobacteria</taxon>
        <taxon>Rhodobacterales</taxon>
        <taxon>Paracoccaceae</taxon>
        <taxon>Fuscibacter</taxon>
    </lineage>
</organism>
<evidence type="ECO:0000313" key="2">
    <source>
        <dbReference type="Proteomes" id="UP000619033"/>
    </source>
</evidence>
<name>A0A8J7MWB8_9RHOB</name>
<dbReference type="InterPro" id="IPR018037">
    <property type="entry name" value="FixH_proteobacterial"/>
</dbReference>
<sequence length="152" mass="16636">MTELTGKHVLAITVAFFGVIIAVNTVLAVKAVSTFPGLEVENSYVASQTWDKEMAAQKALGWRLTEDYDEAGKELLLTFTDSAGQPVQVQSLKVLVGRPTEAKDDLYPDFAHEAGVYVAKVPLAPGKWMLHVEAVAQDGTLYRRRIDLMVEG</sequence>
<accession>A0A8J7MWB8</accession>